<dbReference type="Gene3D" id="2.40.50.140">
    <property type="entry name" value="Nucleic acid-binding proteins"/>
    <property type="match status" value="1"/>
</dbReference>
<dbReference type="GO" id="GO:0003677">
    <property type="term" value="F:DNA binding"/>
    <property type="evidence" value="ECO:0007669"/>
    <property type="project" value="InterPro"/>
</dbReference>
<dbReference type="PANTHER" id="PTHR23389">
    <property type="entry name" value="CHROMOSOME TRANSMISSION FIDELITY FACTOR 18"/>
    <property type="match status" value="1"/>
</dbReference>
<dbReference type="GO" id="GO:0005829">
    <property type="term" value="C:cytosol"/>
    <property type="evidence" value="ECO:0007669"/>
    <property type="project" value="TreeGrafter"/>
</dbReference>
<dbReference type="Gene3D" id="6.20.10.30">
    <property type="match status" value="1"/>
</dbReference>
<dbReference type="SUPFAM" id="SSF52113">
    <property type="entry name" value="BRCT domain"/>
    <property type="match status" value="1"/>
</dbReference>
<dbReference type="Gene3D" id="1.10.150.20">
    <property type="entry name" value="5' to 3' exonuclease, C-terminal subdomain"/>
    <property type="match status" value="2"/>
</dbReference>
<evidence type="ECO:0000256" key="14">
    <source>
        <dbReference type="HAMAP-Rule" id="MF_01588"/>
    </source>
</evidence>
<dbReference type="FunFam" id="1.10.287.610:FF:000002">
    <property type="entry name" value="DNA ligase"/>
    <property type="match status" value="1"/>
</dbReference>
<evidence type="ECO:0000256" key="12">
    <source>
        <dbReference type="ARBA" id="ARBA00034005"/>
    </source>
</evidence>
<dbReference type="EC" id="6.5.1.2" evidence="2 14"/>
<evidence type="ECO:0000256" key="13">
    <source>
        <dbReference type="ARBA" id="ARBA00060881"/>
    </source>
</evidence>
<keyword evidence="10 14" id="KW-0520">NAD</keyword>
<comment type="function">
    <text evidence="1 14">DNA ligase that catalyzes the formation of phosphodiester linkages between 5'-phosphoryl and 3'-hydroxyl groups in double-stranded DNA using NAD as a coenzyme and as the energy source for the reaction. It is essential for DNA replication and repair of damaged DNA.</text>
</comment>
<dbReference type="Gene3D" id="3.30.470.30">
    <property type="entry name" value="DNA ligase/mRNA capping enzyme"/>
    <property type="match status" value="1"/>
</dbReference>
<dbReference type="InterPro" id="IPR012340">
    <property type="entry name" value="NA-bd_OB-fold"/>
</dbReference>
<dbReference type="Pfam" id="PF01653">
    <property type="entry name" value="DNA_ligase_aden"/>
    <property type="match status" value="1"/>
</dbReference>
<dbReference type="Gene3D" id="1.10.287.610">
    <property type="entry name" value="Helix hairpin bin"/>
    <property type="match status" value="1"/>
</dbReference>
<evidence type="ECO:0000256" key="5">
    <source>
        <dbReference type="ARBA" id="ARBA00022705"/>
    </source>
</evidence>
<keyword evidence="4 14" id="KW-0436">Ligase</keyword>
<dbReference type="CDD" id="cd00114">
    <property type="entry name" value="LIGANc"/>
    <property type="match status" value="1"/>
</dbReference>
<keyword evidence="17" id="KW-1185">Reference proteome</keyword>
<dbReference type="GO" id="GO:0006260">
    <property type="term" value="P:DNA replication"/>
    <property type="evidence" value="ECO:0007669"/>
    <property type="project" value="UniProtKB-KW"/>
</dbReference>
<feature type="binding site" evidence="14">
    <location>
        <position position="138"/>
    </location>
    <ligand>
        <name>NAD(+)</name>
        <dbReference type="ChEBI" id="CHEBI:57540"/>
    </ligand>
</feature>
<feature type="binding site" evidence="14">
    <location>
        <position position="412"/>
    </location>
    <ligand>
        <name>Zn(2+)</name>
        <dbReference type="ChEBI" id="CHEBI:29105"/>
    </ligand>
</feature>
<dbReference type="InterPro" id="IPR013839">
    <property type="entry name" value="DNAligase_adenylation"/>
</dbReference>
<dbReference type="PROSITE" id="PS50172">
    <property type="entry name" value="BRCT"/>
    <property type="match status" value="1"/>
</dbReference>
<dbReference type="SUPFAM" id="SSF47781">
    <property type="entry name" value="RuvA domain 2-like"/>
    <property type="match status" value="1"/>
</dbReference>
<dbReference type="Proteomes" id="UP000472676">
    <property type="component" value="Unassembled WGS sequence"/>
</dbReference>
<feature type="active site" description="N6-AMP-lysine intermediate" evidence="14">
    <location>
        <position position="117"/>
    </location>
</feature>
<proteinExistence type="inferred from homology"/>
<dbReference type="Pfam" id="PF00533">
    <property type="entry name" value="BRCT"/>
    <property type="match status" value="1"/>
</dbReference>
<evidence type="ECO:0000256" key="1">
    <source>
        <dbReference type="ARBA" id="ARBA00004067"/>
    </source>
</evidence>
<keyword evidence="6 14" id="KW-0479">Metal-binding</keyword>
<organism evidence="16 17">
    <name type="scientific">Solimonas terrae</name>
    <dbReference type="NCBI Taxonomy" id="1396819"/>
    <lineage>
        <taxon>Bacteria</taxon>
        <taxon>Pseudomonadati</taxon>
        <taxon>Pseudomonadota</taxon>
        <taxon>Gammaproteobacteria</taxon>
        <taxon>Nevskiales</taxon>
        <taxon>Nevskiaceae</taxon>
        <taxon>Solimonas</taxon>
    </lineage>
</organism>
<keyword evidence="7 14" id="KW-0227">DNA damage</keyword>
<comment type="caution">
    <text evidence="16">The sequence shown here is derived from an EMBL/GenBank/DDBJ whole genome shotgun (WGS) entry which is preliminary data.</text>
</comment>
<dbReference type="NCBIfam" id="TIGR00575">
    <property type="entry name" value="dnlj"/>
    <property type="match status" value="1"/>
</dbReference>
<dbReference type="PIRSF" id="PIRSF001604">
    <property type="entry name" value="LigA"/>
    <property type="match status" value="1"/>
</dbReference>
<feature type="domain" description="BRCT" evidence="15">
    <location>
        <begin position="686"/>
        <end position="763"/>
    </location>
</feature>
<dbReference type="SMART" id="SM00532">
    <property type="entry name" value="LIGANc"/>
    <property type="match status" value="1"/>
</dbReference>
<dbReference type="RefSeq" id="WP_166259138.1">
    <property type="nucleotide sequence ID" value="NZ_JAAMOW010000008.1"/>
</dbReference>
<evidence type="ECO:0000256" key="2">
    <source>
        <dbReference type="ARBA" id="ARBA00012722"/>
    </source>
</evidence>
<feature type="binding site" evidence="14">
    <location>
        <begin position="84"/>
        <end position="85"/>
    </location>
    <ligand>
        <name>NAD(+)</name>
        <dbReference type="ChEBI" id="CHEBI:57540"/>
    </ligand>
</feature>
<dbReference type="SUPFAM" id="SSF56091">
    <property type="entry name" value="DNA ligase/mRNA capping enzyme, catalytic domain"/>
    <property type="match status" value="1"/>
</dbReference>
<feature type="binding site" evidence="14">
    <location>
        <position position="433"/>
    </location>
    <ligand>
        <name>Zn(2+)</name>
        <dbReference type="ChEBI" id="CHEBI:29105"/>
    </ligand>
</feature>
<accession>A0A6M2BU09</accession>
<keyword evidence="8 14" id="KW-0862">Zinc</keyword>
<protein>
    <recommendedName>
        <fullName evidence="3 14">DNA ligase</fullName>
        <ecNumber evidence="2 14">6.5.1.2</ecNumber>
    </recommendedName>
    <alternativeName>
        <fullName evidence="14">Polydeoxyribonucleotide synthase [NAD(+)]</fullName>
    </alternativeName>
</protein>
<keyword evidence="9 14" id="KW-0460">Magnesium</keyword>
<evidence type="ECO:0000256" key="9">
    <source>
        <dbReference type="ARBA" id="ARBA00022842"/>
    </source>
</evidence>
<dbReference type="Pfam" id="PF03120">
    <property type="entry name" value="OB_DNA_ligase"/>
    <property type="match status" value="1"/>
</dbReference>
<evidence type="ECO:0000256" key="3">
    <source>
        <dbReference type="ARBA" id="ARBA00013308"/>
    </source>
</evidence>
<gene>
    <name evidence="14 16" type="primary">ligA</name>
    <name evidence="16" type="ORF">G7Y85_15420</name>
</gene>
<dbReference type="InterPro" id="IPR004149">
    <property type="entry name" value="Znf_DNAligase_C4"/>
</dbReference>
<evidence type="ECO:0000259" key="15">
    <source>
        <dbReference type="PROSITE" id="PS50172"/>
    </source>
</evidence>
<dbReference type="HAMAP" id="MF_01588">
    <property type="entry name" value="DNA_ligase_A"/>
    <property type="match status" value="1"/>
</dbReference>
<dbReference type="CDD" id="cd17748">
    <property type="entry name" value="BRCT_DNA_ligase_like"/>
    <property type="match status" value="1"/>
</dbReference>
<dbReference type="Pfam" id="PF12826">
    <property type="entry name" value="HHH_2"/>
    <property type="match status" value="1"/>
</dbReference>
<dbReference type="AlphaFoldDB" id="A0A6M2BU09"/>
<comment type="cofactor">
    <cofactor evidence="14">
        <name>Mg(2+)</name>
        <dbReference type="ChEBI" id="CHEBI:18420"/>
    </cofactor>
    <cofactor evidence="14">
        <name>Mn(2+)</name>
        <dbReference type="ChEBI" id="CHEBI:29035"/>
    </cofactor>
</comment>
<dbReference type="SMART" id="SM00278">
    <property type="entry name" value="HhH1"/>
    <property type="match status" value="4"/>
</dbReference>
<sequence>MSVPEADRVRAEALRAELHEHNRRYYSLDDPSISDAEYDGLLRELQALEAQFPELLTPDSPTQRVGAEPLKAFAPVPHRLPMQSLGNAFGDDELRDFDRRVREGLDLGSVDYVAEPKLDGLAVSLQYVDGVFVQGATRGDGETGEDITANLRTIRAIPLKLKGAAPALVEVRGEVYLPHAGFARMNAEAAARGDKLYVNPRNAAAGSLRQLDPQMTARRPLAFYAYGIGAHEAWRLPARHSQVLAQLRDWGLPVSGLIETVHGADGCLKYFAAMQARRATLPFDIDGVVYKLDDLAGRDELGSVARAPRWAIAHKFAAEEAETVLESVDFQVGRSGALTPTARLRTVFVGGANVSNATLHNMDEIARKDVRVGDTVIVRRAGDVIPEVKGVVLAKRPADATAVVMASFCPVCGSNVEKDPDGPIYRCIGRLVCKAQLKQLLQHFVSRRAADIEGVGESLIDELVDREVLKTPADLFTLQVADVAALYKAAELAPLKLIEAIAARRSLTLTRLIYALGIPSVGETTARDLARHLGSFARLRIAYPEVLMLIEGVGATAAEEIRWFFADAHNAGAVDALLGRITIEGEHAVSAEIAERCSLAALLAQQQIKGLGAVKAEKLVAASSSMIEVLARIDDASALSGLLDEKTAVLVRQYFDDEDHRRHLLDLEAQLHDFGLLGKTVVARVLPTGPLSGKTFVLTGTLPVPRDEAAAQIEAAGGKLSGSVSKKTDYVVAGDAAGSKLTKAEQLGVAVLDYGGLQRLLSA</sequence>
<dbReference type="EMBL" id="JAAMOW010000008">
    <property type="protein sequence ID" value="NGY06162.1"/>
    <property type="molecule type" value="Genomic_DNA"/>
</dbReference>
<dbReference type="GO" id="GO:0006281">
    <property type="term" value="P:DNA repair"/>
    <property type="evidence" value="ECO:0007669"/>
    <property type="project" value="UniProtKB-KW"/>
</dbReference>
<keyword evidence="5 14" id="KW-0235">DNA replication</keyword>
<dbReference type="Pfam" id="PF03119">
    <property type="entry name" value="DNA_ligase_ZBD"/>
    <property type="match status" value="1"/>
</dbReference>
<dbReference type="InterPro" id="IPR010994">
    <property type="entry name" value="RuvA_2-like"/>
</dbReference>
<comment type="caution">
    <text evidence="14">Lacks conserved residue(s) required for the propagation of feature annotation.</text>
</comment>
<feature type="binding site" evidence="14">
    <location>
        <position position="115"/>
    </location>
    <ligand>
        <name>NAD(+)</name>
        <dbReference type="ChEBI" id="CHEBI:57540"/>
    </ligand>
</feature>
<feature type="binding site" evidence="14">
    <location>
        <position position="174"/>
    </location>
    <ligand>
        <name>NAD(+)</name>
        <dbReference type="ChEBI" id="CHEBI:57540"/>
    </ligand>
</feature>
<dbReference type="InterPro" id="IPR001679">
    <property type="entry name" value="DNA_ligase"/>
</dbReference>
<dbReference type="Gene3D" id="3.40.50.10190">
    <property type="entry name" value="BRCT domain"/>
    <property type="match status" value="1"/>
</dbReference>
<dbReference type="NCBIfam" id="NF005932">
    <property type="entry name" value="PRK07956.1"/>
    <property type="match status" value="1"/>
</dbReference>
<dbReference type="PANTHER" id="PTHR23389:SF9">
    <property type="entry name" value="DNA LIGASE"/>
    <property type="match status" value="1"/>
</dbReference>
<keyword evidence="14" id="KW-0464">Manganese</keyword>
<evidence type="ECO:0000313" key="16">
    <source>
        <dbReference type="EMBL" id="NGY06162.1"/>
    </source>
</evidence>
<dbReference type="InterPro" id="IPR013840">
    <property type="entry name" value="DNAligase_N"/>
</dbReference>
<dbReference type="SUPFAM" id="SSF50249">
    <property type="entry name" value="Nucleic acid-binding proteins"/>
    <property type="match status" value="1"/>
</dbReference>
<dbReference type="InterPro" id="IPR001357">
    <property type="entry name" value="BRCT_dom"/>
</dbReference>
<dbReference type="InterPro" id="IPR041663">
    <property type="entry name" value="DisA/LigA_HHH"/>
</dbReference>
<dbReference type="SMART" id="SM00292">
    <property type="entry name" value="BRCT"/>
    <property type="match status" value="1"/>
</dbReference>
<keyword evidence="11 14" id="KW-0234">DNA repair</keyword>
<name>A0A6M2BU09_9GAMM</name>
<dbReference type="InterPro" id="IPR004150">
    <property type="entry name" value="NAD_DNA_ligase_OB"/>
</dbReference>
<evidence type="ECO:0000256" key="7">
    <source>
        <dbReference type="ARBA" id="ARBA00022763"/>
    </source>
</evidence>
<feature type="binding site" evidence="14">
    <location>
        <position position="315"/>
    </location>
    <ligand>
        <name>NAD(+)</name>
        <dbReference type="ChEBI" id="CHEBI:57540"/>
    </ligand>
</feature>
<dbReference type="InterPro" id="IPR036420">
    <property type="entry name" value="BRCT_dom_sf"/>
</dbReference>
<dbReference type="FunFam" id="3.30.470.30:FF:000001">
    <property type="entry name" value="DNA ligase"/>
    <property type="match status" value="1"/>
</dbReference>
<evidence type="ECO:0000256" key="10">
    <source>
        <dbReference type="ARBA" id="ARBA00023027"/>
    </source>
</evidence>
<feature type="binding site" evidence="14">
    <location>
        <begin position="35"/>
        <end position="39"/>
    </location>
    <ligand>
        <name>NAD(+)</name>
        <dbReference type="ChEBI" id="CHEBI:57540"/>
    </ligand>
</feature>
<dbReference type="InterPro" id="IPR018239">
    <property type="entry name" value="DNA_ligase_AS"/>
</dbReference>
<dbReference type="InterPro" id="IPR003583">
    <property type="entry name" value="Hlx-hairpin-Hlx_DNA-bd_motif"/>
</dbReference>
<dbReference type="PROSITE" id="PS01055">
    <property type="entry name" value="DNA_LIGASE_N1"/>
    <property type="match status" value="1"/>
</dbReference>
<dbReference type="GO" id="GO:0046872">
    <property type="term" value="F:metal ion binding"/>
    <property type="evidence" value="ECO:0007669"/>
    <property type="project" value="UniProtKB-KW"/>
</dbReference>
<evidence type="ECO:0000256" key="6">
    <source>
        <dbReference type="ARBA" id="ARBA00022723"/>
    </source>
</evidence>
<evidence type="ECO:0000256" key="8">
    <source>
        <dbReference type="ARBA" id="ARBA00022833"/>
    </source>
</evidence>
<evidence type="ECO:0000256" key="11">
    <source>
        <dbReference type="ARBA" id="ARBA00023204"/>
    </source>
</evidence>
<evidence type="ECO:0000256" key="4">
    <source>
        <dbReference type="ARBA" id="ARBA00022598"/>
    </source>
</evidence>
<reference evidence="16 17" key="1">
    <citation type="journal article" date="2014" name="Int. J. Syst. Evol. Microbiol.">
        <title>Solimonas terrae sp. nov., isolated from soil.</title>
        <authorList>
            <person name="Kim S.J."/>
            <person name="Moon J.Y."/>
            <person name="Weon H.Y."/>
            <person name="Ahn J.H."/>
            <person name="Chen W.M."/>
            <person name="Kwon S.W."/>
        </authorList>
    </citation>
    <scope>NUCLEOTIDE SEQUENCE [LARGE SCALE GENOMIC DNA]</scope>
    <source>
        <strain evidence="16 17">KIS83-12</strain>
    </source>
</reference>
<feature type="binding site" evidence="14">
    <location>
        <position position="291"/>
    </location>
    <ligand>
        <name>NAD(+)</name>
        <dbReference type="ChEBI" id="CHEBI:57540"/>
    </ligand>
</feature>
<dbReference type="GO" id="GO:0003911">
    <property type="term" value="F:DNA ligase (NAD+) activity"/>
    <property type="evidence" value="ECO:0007669"/>
    <property type="project" value="UniProtKB-UniRule"/>
</dbReference>
<evidence type="ECO:0000313" key="17">
    <source>
        <dbReference type="Proteomes" id="UP000472676"/>
    </source>
</evidence>
<dbReference type="FunFam" id="2.40.50.140:FF:000012">
    <property type="entry name" value="DNA ligase"/>
    <property type="match status" value="1"/>
</dbReference>
<feature type="binding site" evidence="14">
    <location>
        <position position="409"/>
    </location>
    <ligand>
        <name>Zn(2+)</name>
        <dbReference type="ChEBI" id="CHEBI:29105"/>
    </ligand>
</feature>
<comment type="catalytic activity">
    <reaction evidence="12 14">
        <text>NAD(+) + (deoxyribonucleotide)n-3'-hydroxyl + 5'-phospho-(deoxyribonucleotide)m = (deoxyribonucleotide)n+m + AMP + beta-nicotinamide D-nucleotide.</text>
        <dbReference type="EC" id="6.5.1.2"/>
    </reaction>
</comment>
<comment type="similarity">
    <text evidence="13 14">Belongs to the NAD-dependent DNA ligase family. LigA subfamily.</text>
</comment>